<keyword evidence="1" id="KW-0614">Plasmid</keyword>
<organism evidence="1">
    <name type="scientific">Niallia circulans</name>
    <name type="common">Bacillus circulans</name>
    <dbReference type="NCBI Taxonomy" id="1397"/>
    <lineage>
        <taxon>Bacteria</taxon>
        <taxon>Bacillati</taxon>
        <taxon>Bacillota</taxon>
        <taxon>Bacilli</taxon>
        <taxon>Bacillales</taxon>
        <taxon>Bacillaceae</taxon>
        <taxon>Niallia</taxon>
    </lineage>
</organism>
<dbReference type="RefSeq" id="WP_185762820.1">
    <property type="nucleotide sequence ID" value="NZ_CM017506.1"/>
</dbReference>
<reference evidence="1" key="1">
    <citation type="submission" date="2018-10" db="EMBL/GenBank/DDBJ databases">
        <title>FDA dAtabase for Regulatory Grade micrObial Sequences (FDA-ARGOS): Supporting development and validation of Infectious Disease Dx tests.</title>
        <authorList>
            <person name="Minogue T."/>
            <person name="Wolcott M."/>
            <person name="Wasieloski L."/>
            <person name="Aguilar W."/>
            <person name="Moore D."/>
            <person name="Tallon L.J."/>
            <person name="Sadzewicz L."/>
            <person name="Sengamalay N."/>
            <person name="Ott S."/>
            <person name="Godinez A."/>
            <person name="Nagaraj S."/>
            <person name="Vavikolanu K."/>
            <person name="Vyas G."/>
            <person name="Nadendla S."/>
            <person name="Aluvathingal J."/>
            <person name="Sichtig H."/>
        </authorList>
    </citation>
    <scope>NUCLEOTIDE SEQUENCE</scope>
    <source>
        <strain evidence="1">FDAARGOS_343</strain>
        <plasmid evidence="1">unnamed2</plasmid>
    </source>
</reference>
<protein>
    <submittedName>
        <fullName evidence="1">Uncharacterized protein</fullName>
    </submittedName>
</protein>
<accession>A0A553SQH2</accession>
<dbReference type="AlphaFoldDB" id="A0A553SQH2"/>
<sequence>MTLNPRFKISIQYNEGQEEWVEIMKQQFKDRLIQGKNDYFAIIEEEKENMEVSFIPGKYVSQKEFVESFEKNVIEPARKVAGLKQV</sequence>
<dbReference type="EMBL" id="RIBP01000003">
    <property type="protein sequence ID" value="TRZ39240.1"/>
    <property type="molecule type" value="Genomic_DNA"/>
</dbReference>
<proteinExistence type="predicted"/>
<geneLocation type="plasmid" evidence="1">
    <name>unnamed2</name>
</geneLocation>
<dbReference type="Proteomes" id="UP000319837">
    <property type="component" value="Plasmid unnamed2"/>
</dbReference>
<comment type="caution">
    <text evidence="1">The sequence shown here is derived from an EMBL/GenBank/DDBJ whole genome shotgun (WGS) entry which is preliminary data.</text>
</comment>
<evidence type="ECO:0000313" key="1">
    <source>
        <dbReference type="EMBL" id="TRZ39240.1"/>
    </source>
</evidence>
<gene>
    <name evidence="1" type="ORF">CEQ21_07685</name>
</gene>
<name>A0A553SQH2_NIACI</name>